<organism evidence="2 3">
    <name type="scientific">Dichanthelium oligosanthes</name>
    <dbReference type="NCBI Taxonomy" id="888268"/>
    <lineage>
        <taxon>Eukaryota</taxon>
        <taxon>Viridiplantae</taxon>
        <taxon>Streptophyta</taxon>
        <taxon>Embryophyta</taxon>
        <taxon>Tracheophyta</taxon>
        <taxon>Spermatophyta</taxon>
        <taxon>Magnoliopsida</taxon>
        <taxon>Liliopsida</taxon>
        <taxon>Poales</taxon>
        <taxon>Poaceae</taxon>
        <taxon>PACMAD clade</taxon>
        <taxon>Panicoideae</taxon>
        <taxon>Panicodae</taxon>
        <taxon>Paniceae</taxon>
        <taxon>Dichantheliinae</taxon>
        <taxon>Dichanthelium</taxon>
    </lineage>
</organism>
<reference evidence="2 3" key="1">
    <citation type="submission" date="2016-09" db="EMBL/GenBank/DDBJ databases">
        <title>The draft genome of Dichanthelium oligosanthes: A C3 panicoid grass species.</title>
        <authorList>
            <person name="Studer A.J."/>
            <person name="Schnable J.C."/>
            <person name="Brutnell T.P."/>
        </authorList>
    </citation>
    <scope>NUCLEOTIDE SEQUENCE [LARGE SCALE GENOMIC DNA]</scope>
    <source>
        <strain evidence="3">cv. Kellogg 1175</strain>
        <tissue evidence="2">Leaf</tissue>
    </source>
</reference>
<evidence type="ECO:0000313" key="3">
    <source>
        <dbReference type="Proteomes" id="UP000095767"/>
    </source>
</evidence>
<keyword evidence="3" id="KW-1185">Reference proteome</keyword>
<evidence type="ECO:0008006" key="4">
    <source>
        <dbReference type="Google" id="ProtNLM"/>
    </source>
</evidence>
<dbReference type="STRING" id="888268.A0A1E5UWD0"/>
<dbReference type="Proteomes" id="UP000095767">
    <property type="component" value="Unassembled WGS sequence"/>
</dbReference>
<comment type="caution">
    <text evidence="2">The sequence shown here is derived from an EMBL/GenBank/DDBJ whole genome shotgun (WGS) entry which is preliminary data.</text>
</comment>
<evidence type="ECO:0000256" key="1">
    <source>
        <dbReference type="SAM" id="MobiDB-lite"/>
    </source>
</evidence>
<sequence>MATTIASTSALTPPAATKRFVLSSPSLSFSSHRLATTPGTLHLRAARASRATTRRQASASASPIVATITVGDKLPYATLSYLDLLDGEIKTATVSDLTAGKKAILFAVPDVYKRQFPAFPALRHLELTGMLPEDDTATVVATVAWILRRTPSLEALTLFFLPEPEDIEESDYSYVDEEELLDGHKLKYDWHASLAMPDVEIPCCLRETTKEINLVHYEGDLAQRTLAKFLLCNATVVEEAHERFPPSLCRSRRRSPSSLPPSAGAGGAARGEEAVAARERCGQLEARLADKVQAVRHLCGAHEALKGTLREKTEGLEAEKGRLLAALEDTEARQAEREAALQHDGPPRGQRQRALHRARQAPDGVLTDMRGAAGATALAVGLAAVASVDGGLRRPQQPARSRNWTMQQFVL</sequence>
<proteinExistence type="predicted"/>
<evidence type="ECO:0000313" key="2">
    <source>
        <dbReference type="EMBL" id="OEL17138.1"/>
    </source>
</evidence>
<dbReference type="PANTHER" id="PTHR45287">
    <property type="entry name" value="OS03G0691500 PROTEIN"/>
    <property type="match status" value="1"/>
</dbReference>
<name>A0A1E5UWD0_9POAL</name>
<gene>
    <name evidence="2" type="ORF">BAE44_0021843</name>
</gene>
<feature type="region of interest" description="Disordered" evidence="1">
    <location>
        <begin position="247"/>
        <end position="271"/>
    </location>
</feature>
<dbReference type="AlphaFoldDB" id="A0A1E5UWD0"/>
<dbReference type="EMBL" id="LWDX02060832">
    <property type="protein sequence ID" value="OEL17138.1"/>
    <property type="molecule type" value="Genomic_DNA"/>
</dbReference>
<dbReference type="InterPro" id="IPR040262">
    <property type="entry name" value="At4g38062-like"/>
</dbReference>
<protein>
    <recommendedName>
        <fullName evidence="4">FBD domain-containing protein</fullName>
    </recommendedName>
</protein>
<accession>A0A1E5UWD0</accession>
<dbReference type="PANTHER" id="PTHR45287:SF4">
    <property type="entry name" value="OS03G0691500 PROTEIN"/>
    <property type="match status" value="1"/>
</dbReference>